<keyword evidence="2" id="KW-1185">Reference proteome</keyword>
<protein>
    <submittedName>
        <fullName evidence="1">Uncharacterized protein</fullName>
    </submittedName>
</protein>
<reference evidence="1 2" key="1">
    <citation type="journal article" date="2021" name="Hortic Res">
        <title>High-quality reference genome and annotation aids understanding of berry development for evergreen blueberry (Vaccinium darrowii).</title>
        <authorList>
            <person name="Yu J."/>
            <person name="Hulse-Kemp A.M."/>
            <person name="Babiker E."/>
            <person name="Staton M."/>
        </authorList>
    </citation>
    <scope>NUCLEOTIDE SEQUENCE [LARGE SCALE GENOMIC DNA]</scope>
    <source>
        <strain evidence="2">cv. NJ 8807/NJ 8810</strain>
        <tissue evidence="1">Young leaf</tissue>
    </source>
</reference>
<dbReference type="EMBL" id="CM037157">
    <property type="protein sequence ID" value="KAH7849814.1"/>
    <property type="molecule type" value="Genomic_DNA"/>
</dbReference>
<accession>A0ACB7YA40</accession>
<evidence type="ECO:0000313" key="2">
    <source>
        <dbReference type="Proteomes" id="UP000828048"/>
    </source>
</evidence>
<name>A0ACB7YA40_9ERIC</name>
<comment type="caution">
    <text evidence="1">The sequence shown here is derived from an EMBL/GenBank/DDBJ whole genome shotgun (WGS) entry which is preliminary data.</text>
</comment>
<evidence type="ECO:0000313" key="1">
    <source>
        <dbReference type="EMBL" id="KAH7849814.1"/>
    </source>
</evidence>
<dbReference type="Proteomes" id="UP000828048">
    <property type="component" value="Chromosome 7"/>
</dbReference>
<sequence length="344" mass="38267">MYVIYPTTKYSRINKDKNTLLLLSHLVRSQSFLPKIRFKPTKSKPERQSSKMESSVEKETQSGAGVEVFSLELPAPSGWKKKFMPKKGGTPKKNEIVFTAPTGEEITNRRHLELYLKSHPGGPAISEFDWGSGETPRRSARISEKVKVSSPPESEHPKKRRTSVTKKEKKDGPEEIVVAKEVEVTEKDSAAAETDKDVGTENQDQKKEETQGTDGKVEEKGEVEMADAEECEGDAEAEKPKEKAADDSEVTQNDKVEAEGEVQGIEGQLPQDKLDTVIAEEKKYPTEGEEKVEKKSSDRIEGQTNGKEAMDIKNEEQNKVIDGETRKVEGEMAENGSEPCDSKP</sequence>
<gene>
    <name evidence="1" type="ORF">Vadar_023397</name>
</gene>
<organism evidence="1 2">
    <name type="scientific">Vaccinium darrowii</name>
    <dbReference type="NCBI Taxonomy" id="229202"/>
    <lineage>
        <taxon>Eukaryota</taxon>
        <taxon>Viridiplantae</taxon>
        <taxon>Streptophyta</taxon>
        <taxon>Embryophyta</taxon>
        <taxon>Tracheophyta</taxon>
        <taxon>Spermatophyta</taxon>
        <taxon>Magnoliopsida</taxon>
        <taxon>eudicotyledons</taxon>
        <taxon>Gunneridae</taxon>
        <taxon>Pentapetalae</taxon>
        <taxon>asterids</taxon>
        <taxon>Ericales</taxon>
        <taxon>Ericaceae</taxon>
        <taxon>Vaccinioideae</taxon>
        <taxon>Vaccinieae</taxon>
        <taxon>Vaccinium</taxon>
    </lineage>
</organism>
<proteinExistence type="predicted"/>